<dbReference type="Proteomes" id="UP001610446">
    <property type="component" value="Unassembled WGS sequence"/>
</dbReference>
<feature type="repeat" description="ANK" evidence="1">
    <location>
        <begin position="15"/>
        <end position="47"/>
    </location>
</feature>
<dbReference type="PROSITE" id="PS50088">
    <property type="entry name" value="ANK_REPEAT"/>
    <property type="match status" value="1"/>
</dbReference>
<dbReference type="Pfam" id="PF00023">
    <property type="entry name" value="Ank"/>
    <property type="match status" value="1"/>
</dbReference>
<reference evidence="2 3" key="1">
    <citation type="submission" date="2024-07" db="EMBL/GenBank/DDBJ databases">
        <title>Section-level genome sequencing and comparative genomics of Aspergillus sections Usti and Cavernicolus.</title>
        <authorList>
            <consortium name="Lawrence Berkeley National Laboratory"/>
            <person name="Nybo J.L."/>
            <person name="Vesth T.C."/>
            <person name="Theobald S."/>
            <person name="Frisvad J.C."/>
            <person name="Larsen T.O."/>
            <person name="Kjaerboelling I."/>
            <person name="Rothschild-Mancinelli K."/>
            <person name="Lyhne E.K."/>
            <person name="Kogle M.E."/>
            <person name="Barry K."/>
            <person name="Clum A."/>
            <person name="Na H."/>
            <person name="Ledsgaard L."/>
            <person name="Lin J."/>
            <person name="Lipzen A."/>
            <person name="Kuo A."/>
            <person name="Riley R."/>
            <person name="Mondo S."/>
            <person name="Labutti K."/>
            <person name="Haridas S."/>
            <person name="Pangalinan J."/>
            <person name="Salamov A.A."/>
            <person name="Simmons B.A."/>
            <person name="Magnuson J.K."/>
            <person name="Chen J."/>
            <person name="Drula E."/>
            <person name="Henrissat B."/>
            <person name="Wiebenga A."/>
            <person name="Lubbers R.J."/>
            <person name="Gomes A.C."/>
            <person name="Makela M.R."/>
            <person name="Stajich J."/>
            <person name="Grigoriev I.V."/>
            <person name="Mortensen U.H."/>
            <person name="De Vries R.P."/>
            <person name="Baker S.E."/>
            <person name="Andersen M.R."/>
        </authorList>
    </citation>
    <scope>NUCLEOTIDE SEQUENCE [LARGE SCALE GENOMIC DNA]</scope>
    <source>
        <strain evidence="2 3">CBS 123904</strain>
    </source>
</reference>
<dbReference type="SUPFAM" id="SSF48403">
    <property type="entry name" value="Ankyrin repeat"/>
    <property type="match status" value="1"/>
</dbReference>
<protein>
    <recommendedName>
        <fullName evidence="4">Ankyrin repeat-containing domain protein</fullName>
    </recommendedName>
</protein>
<evidence type="ECO:0000256" key="1">
    <source>
        <dbReference type="PROSITE-ProRule" id="PRU00023"/>
    </source>
</evidence>
<evidence type="ECO:0000313" key="3">
    <source>
        <dbReference type="Proteomes" id="UP001610446"/>
    </source>
</evidence>
<dbReference type="InterPro" id="IPR002110">
    <property type="entry name" value="Ankyrin_rpt"/>
</dbReference>
<accession>A0ABR4K8D0</accession>
<keyword evidence="3" id="KW-1185">Reference proteome</keyword>
<name>A0ABR4K8D0_9EURO</name>
<organism evidence="2 3">
    <name type="scientific">Aspergillus pseudoustus</name>
    <dbReference type="NCBI Taxonomy" id="1810923"/>
    <lineage>
        <taxon>Eukaryota</taxon>
        <taxon>Fungi</taxon>
        <taxon>Dikarya</taxon>
        <taxon>Ascomycota</taxon>
        <taxon>Pezizomycotina</taxon>
        <taxon>Eurotiomycetes</taxon>
        <taxon>Eurotiomycetidae</taxon>
        <taxon>Eurotiales</taxon>
        <taxon>Aspergillaceae</taxon>
        <taxon>Aspergillus</taxon>
        <taxon>Aspergillus subgen. Nidulantes</taxon>
    </lineage>
</organism>
<evidence type="ECO:0008006" key="4">
    <source>
        <dbReference type="Google" id="ProtNLM"/>
    </source>
</evidence>
<keyword evidence="1" id="KW-0040">ANK repeat</keyword>
<dbReference type="InterPro" id="IPR036770">
    <property type="entry name" value="Ankyrin_rpt-contain_sf"/>
</dbReference>
<comment type="caution">
    <text evidence="2">The sequence shown here is derived from an EMBL/GenBank/DDBJ whole genome shotgun (WGS) entry which is preliminary data.</text>
</comment>
<evidence type="ECO:0000313" key="2">
    <source>
        <dbReference type="EMBL" id="KAL2848411.1"/>
    </source>
</evidence>
<dbReference type="PROSITE" id="PS50297">
    <property type="entry name" value="ANK_REP_REGION"/>
    <property type="match status" value="1"/>
</dbReference>
<dbReference type="EMBL" id="JBFXLU010000050">
    <property type="protein sequence ID" value="KAL2848411.1"/>
    <property type="molecule type" value="Genomic_DNA"/>
</dbReference>
<gene>
    <name evidence="2" type="ORF">BJY01DRAFT_211978</name>
</gene>
<proteinExistence type="predicted"/>
<dbReference type="Gene3D" id="1.25.40.20">
    <property type="entry name" value="Ankyrin repeat-containing domain"/>
    <property type="match status" value="1"/>
</dbReference>
<sequence>MLDNAAEIDAPISGCSGTALYTAVRRGHHAMIRTLLRHGADPNTVPRRERLTP</sequence>